<proteinExistence type="predicted"/>
<dbReference type="Proteomes" id="UP000621210">
    <property type="component" value="Unassembled WGS sequence"/>
</dbReference>
<dbReference type="RefSeq" id="WP_188180335.1">
    <property type="nucleotide sequence ID" value="NZ_JACVQF010000177.1"/>
</dbReference>
<keyword evidence="2 4" id="KW-0238">DNA-binding</keyword>
<dbReference type="Gene3D" id="1.10.357.10">
    <property type="entry name" value="Tetracycline Repressor, domain 2"/>
    <property type="match status" value="1"/>
</dbReference>
<accession>A0A926KYQ0</accession>
<dbReference type="PANTHER" id="PTHR30055:SF234">
    <property type="entry name" value="HTH-TYPE TRANSCRIPTIONAL REGULATOR BETI"/>
    <property type="match status" value="1"/>
</dbReference>
<evidence type="ECO:0000256" key="3">
    <source>
        <dbReference type="ARBA" id="ARBA00023163"/>
    </source>
</evidence>
<gene>
    <name evidence="6" type="ORF">H0H10_09025</name>
</gene>
<evidence type="ECO:0000259" key="5">
    <source>
        <dbReference type="PROSITE" id="PS50977"/>
    </source>
</evidence>
<comment type="caution">
    <text evidence="6">The sequence shown here is derived from an EMBL/GenBank/DDBJ whole genome shotgun (WGS) entry which is preliminary data.</text>
</comment>
<dbReference type="InterPro" id="IPR001647">
    <property type="entry name" value="HTH_TetR"/>
</dbReference>
<dbReference type="InterPro" id="IPR036271">
    <property type="entry name" value="Tet_transcr_reg_TetR-rel_C_sf"/>
</dbReference>
<evidence type="ECO:0000313" key="7">
    <source>
        <dbReference type="Proteomes" id="UP000621210"/>
    </source>
</evidence>
<dbReference type="SUPFAM" id="SSF48498">
    <property type="entry name" value="Tetracyclin repressor-like, C-terminal domain"/>
    <property type="match status" value="1"/>
</dbReference>
<feature type="DNA-binding region" description="H-T-H motif" evidence="4">
    <location>
        <begin position="35"/>
        <end position="54"/>
    </location>
</feature>
<name>A0A926KYQ0_9ACTN</name>
<sequence length="204" mass="22059">MTSPPARSRRADARRSRAAILDAATRVLNVEPDASLEAIARAAGVTRPTIYAHFPSREQLLLAVVERITHEAVVAMDAADPGTGPAADVLMRMLDAGAQVTGRYPVLVQLISAHTVSPEADHERHTPVADRIRRVIQRGRQSGEFDDRLPVDWLVAATIRLGHAASEETHAGRLSAPAAQDALRISLLRILGATEETDPSPRLR</sequence>
<protein>
    <submittedName>
        <fullName evidence="6">Helix-turn-helix transcriptional regulator</fullName>
    </submittedName>
</protein>
<evidence type="ECO:0000256" key="1">
    <source>
        <dbReference type="ARBA" id="ARBA00023015"/>
    </source>
</evidence>
<dbReference type="AlphaFoldDB" id="A0A926KYQ0"/>
<organism evidence="6 7">
    <name type="scientific">Streptomyces griseicoloratus</name>
    <dbReference type="NCBI Taxonomy" id="2752516"/>
    <lineage>
        <taxon>Bacteria</taxon>
        <taxon>Bacillati</taxon>
        <taxon>Actinomycetota</taxon>
        <taxon>Actinomycetes</taxon>
        <taxon>Kitasatosporales</taxon>
        <taxon>Streptomycetaceae</taxon>
        <taxon>Streptomyces</taxon>
    </lineage>
</organism>
<feature type="domain" description="HTH tetR-type" evidence="5">
    <location>
        <begin position="14"/>
        <end position="72"/>
    </location>
</feature>
<reference evidence="6" key="1">
    <citation type="submission" date="2020-09" db="EMBL/GenBank/DDBJ databases">
        <title>Streptomyces grisecoloratus sp. nov., isolated from cotton soil.</title>
        <authorList>
            <person name="Xing L."/>
        </authorList>
    </citation>
    <scope>NUCLEOTIDE SEQUENCE</scope>
    <source>
        <strain evidence="6">TRM S81-3</strain>
    </source>
</reference>
<dbReference type="EMBL" id="JACVQF010000177">
    <property type="protein sequence ID" value="MBD0419310.1"/>
    <property type="molecule type" value="Genomic_DNA"/>
</dbReference>
<dbReference type="SUPFAM" id="SSF46689">
    <property type="entry name" value="Homeodomain-like"/>
    <property type="match status" value="1"/>
</dbReference>
<dbReference type="Pfam" id="PF00440">
    <property type="entry name" value="TetR_N"/>
    <property type="match status" value="1"/>
</dbReference>
<keyword evidence="3" id="KW-0804">Transcription</keyword>
<evidence type="ECO:0000256" key="2">
    <source>
        <dbReference type="ARBA" id="ARBA00023125"/>
    </source>
</evidence>
<keyword evidence="1" id="KW-0805">Transcription regulation</keyword>
<dbReference type="PROSITE" id="PS50977">
    <property type="entry name" value="HTH_TETR_2"/>
    <property type="match status" value="1"/>
</dbReference>
<dbReference type="InterPro" id="IPR050109">
    <property type="entry name" value="HTH-type_TetR-like_transc_reg"/>
</dbReference>
<dbReference type="PANTHER" id="PTHR30055">
    <property type="entry name" value="HTH-TYPE TRANSCRIPTIONAL REGULATOR RUTR"/>
    <property type="match status" value="1"/>
</dbReference>
<dbReference type="GO" id="GO:0003700">
    <property type="term" value="F:DNA-binding transcription factor activity"/>
    <property type="evidence" value="ECO:0007669"/>
    <property type="project" value="TreeGrafter"/>
</dbReference>
<keyword evidence="7" id="KW-1185">Reference proteome</keyword>
<reference evidence="6" key="2">
    <citation type="submission" date="2020-09" db="EMBL/GenBank/DDBJ databases">
        <authorList>
            <person name="Luo X."/>
        </authorList>
    </citation>
    <scope>NUCLEOTIDE SEQUENCE</scope>
    <source>
        <strain evidence="6">TRM S81-3</strain>
    </source>
</reference>
<evidence type="ECO:0000313" key="6">
    <source>
        <dbReference type="EMBL" id="MBD0419310.1"/>
    </source>
</evidence>
<dbReference type="InterPro" id="IPR009057">
    <property type="entry name" value="Homeodomain-like_sf"/>
</dbReference>
<evidence type="ECO:0000256" key="4">
    <source>
        <dbReference type="PROSITE-ProRule" id="PRU00335"/>
    </source>
</evidence>
<dbReference type="GO" id="GO:0000976">
    <property type="term" value="F:transcription cis-regulatory region binding"/>
    <property type="evidence" value="ECO:0007669"/>
    <property type="project" value="TreeGrafter"/>
</dbReference>